<protein>
    <submittedName>
        <fullName evidence="1">Uncharacterized protein</fullName>
    </submittedName>
</protein>
<evidence type="ECO:0000313" key="2">
    <source>
        <dbReference type="Proteomes" id="UP000008983"/>
    </source>
</evidence>
<dbReference type="eggNOG" id="KOG0939">
    <property type="taxonomic scope" value="Eukaryota"/>
</dbReference>
<dbReference type="Proteomes" id="UP000008983">
    <property type="component" value="Unassembled WGS sequence"/>
</dbReference>
<dbReference type="InParanoid" id="G0QSC9"/>
<dbReference type="EMBL" id="GL983809">
    <property type="protein sequence ID" value="EGR31876.1"/>
    <property type="molecule type" value="Genomic_DNA"/>
</dbReference>
<gene>
    <name evidence="1" type="ORF">IMG5_100250</name>
</gene>
<dbReference type="OrthoDB" id="8068875at2759"/>
<keyword evidence="2" id="KW-1185">Reference proteome</keyword>
<reference evidence="1 2" key="1">
    <citation type="submission" date="2011-07" db="EMBL/GenBank/DDBJ databases">
        <authorList>
            <person name="Coyne R."/>
            <person name="Brami D."/>
            <person name="Johnson J."/>
            <person name="Hostetler J."/>
            <person name="Hannick L."/>
            <person name="Clark T."/>
            <person name="Cassidy-Hanley D."/>
            <person name="Inman J."/>
        </authorList>
    </citation>
    <scope>NUCLEOTIDE SEQUENCE [LARGE SCALE GENOMIC DNA]</scope>
    <source>
        <strain evidence="1 2">G5</strain>
    </source>
</reference>
<name>G0QSC9_ICHMU</name>
<dbReference type="AlphaFoldDB" id="G0QSC9"/>
<dbReference type="GeneID" id="14908017"/>
<accession>G0QSC9</accession>
<dbReference type="RefSeq" id="XP_004035362.1">
    <property type="nucleotide sequence ID" value="XM_004035314.1"/>
</dbReference>
<evidence type="ECO:0000313" key="1">
    <source>
        <dbReference type="EMBL" id="EGR31876.1"/>
    </source>
</evidence>
<dbReference type="STRING" id="857967.G0QSC9"/>
<organism evidence="1 2">
    <name type="scientific">Ichthyophthirius multifiliis</name>
    <name type="common">White spot disease agent</name>
    <name type="synonym">Ich</name>
    <dbReference type="NCBI Taxonomy" id="5932"/>
    <lineage>
        <taxon>Eukaryota</taxon>
        <taxon>Sar</taxon>
        <taxon>Alveolata</taxon>
        <taxon>Ciliophora</taxon>
        <taxon>Intramacronucleata</taxon>
        <taxon>Oligohymenophorea</taxon>
        <taxon>Hymenostomatida</taxon>
        <taxon>Ophryoglenina</taxon>
        <taxon>Ichthyophthirius</taxon>
    </lineage>
</organism>
<proteinExistence type="predicted"/>
<sequence>MQVIIEALQIDDEKEIDEEKLQELYENFLNYQEQQEDKLELSKLQQGDCLIQFYLLKLEKRLIILSKTYEETAWNGNESIKLIEKQDLGIINILKCLIAIIERLIEMFNQNQKGIQLEAEKVNSLIQLLLYCDNLEINYLLIKFLYLVSQNICIKNFSNYTLLEYYYCFFINNWRLRYPYIGEIFKNEKFYKVKFIQYIKQQLKQQDTGMKPIGNDTLQDFVFYEIQDKQNIKVDIHSVKKEFTDFFSSYNQSQQIFIKENIHNPKCFSQDFINVMLSLRVAKNISAIKNRVLISLIQSYIIASSSLFQRCSEYLNNVQIAKDYRLIYSFKNFPYVEYQMDILNALSNYLQKDSIFYNFNEEIQLEYEIKFLDDFKSKFLNEEVYFIENVKLEDVYKYYIQFGKIYGYIQSQIIQKIEEKTINNIHKIEQEAYEIILNIDKYISIGIRKIINEIQQENNQNINLIKLFNSIQNFVQNNFAYINQQQYDNEIIYSLKELYELFSQKKDDENKFFLYLDLSNFALLEKLNEFVSEKNFFDTLISNYINNQFNLQQKILFYHSEQLKNTYIEDQERFYSLVKAIVDFLETNNSQLQEQYSFQNNILGQFLEKYRNQSQYDEFFDKINYVRFTFGTYKNEAIDNETLSIFSGRIIEFFSQYLENKQQIIEQDRNLEQEIFGKILINYKKNPYVKSYNESLLAINAFRSSQFLASFYQNLIYILSHVFIYKYIYIQKYILQNLGFQFTR</sequence>